<feature type="domain" description="UspA" evidence="3">
    <location>
        <begin position="3"/>
        <end position="144"/>
    </location>
</feature>
<dbReference type="KEGG" id="dap:Dacet_1549"/>
<dbReference type="Proteomes" id="UP000002012">
    <property type="component" value="Chromosome"/>
</dbReference>
<dbReference type="InterPro" id="IPR006015">
    <property type="entry name" value="Universal_stress_UspA"/>
</dbReference>
<dbReference type="FunCoup" id="D4H8G9">
    <property type="interactions" value="120"/>
</dbReference>
<dbReference type="InParanoid" id="D4H8G9"/>
<dbReference type="EMBL" id="CP001968">
    <property type="protein sequence ID" value="ADD68318.1"/>
    <property type="molecule type" value="Genomic_DNA"/>
</dbReference>
<dbReference type="AlphaFoldDB" id="D4H8G9"/>
<keyword evidence="2" id="KW-0963">Cytoplasm</keyword>
<evidence type="ECO:0000313" key="5">
    <source>
        <dbReference type="Proteomes" id="UP000002012"/>
    </source>
</evidence>
<keyword evidence="5" id="KW-1185">Reference proteome</keyword>
<gene>
    <name evidence="4" type="ordered locus">Dacet_1549</name>
</gene>
<protein>
    <recommendedName>
        <fullName evidence="2">Universal stress protein</fullName>
    </recommendedName>
</protein>
<evidence type="ECO:0000256" key="1">
    <source>
        <dbReference type="ARBA" id="ARBA00008791"/>
    </source>
</evidence>
<dbReference type="OrthoDB" id="3217301at2"/>
<dbReference type="eggNOG" id="COG0589">
    <property type="taxonomic scope" value="Bacteria"/>
</dbReference>
<dbReference type="PaxDb" id="522772-Dacet_1549"/>
<dbReference type="RefSeq" id="WP_013010832.1">
    <property type="nucleotide sequence ID" value="NC_013943.1"/>
</dbReference>
<accession>D4H8G9</accession>
<sequence length="145" mass="16665">MSYKHILSLTDFSEYSKKAVEEAATIARCQGSKLTIMHVAHDQSQFQLYINENQYKDIKKKIDVEIEEKFSKLEEEIPVLKELEWESYVRRGTPYIESLYEMENGNYDLVVLGSHGEGGFKRIVHGSTAGKILRHSPISVLITKI</sequence>
<dbReference type="PANTHER" id="PTHR46268:SF6">
    <property type="entry name" value="UNIVERSAL STRESS PROTEIN UP12"/>
    <property type="match status" value="1"/>
</dbReference>
<comment type="similarity">
    <text evidence="1 2">Belongs to the universal stress protein A family.</text>
</comment>
<comment type="subcellular location">
    <subcellularLocation>
        <location evidence="2">Cytoplasm</location>
    </subcellularLocation>
</comment>
<dbReference type="PANTHER" id="PTHR46268">
    <property type="entry name" value="STRESS RESPONSE PROTEIN NHAX"/>
    <property type="match status" value="1"/>
</dbReference>
<proteinExistence type="inferred from homology"/>
<dbReference type="SUPFAM" id="SSF52402">
    <property type="entry name" value="Adenine nucleotide alpha hydrolases-like"/>
    <property type="match status" value="1"/>
</dbReference>
<dbReference type="PRINTS" id="PR01438">
    <property type="entry name" value="UNVRSLSTRESS"/>
</dbReference>
<dbReference type="InterPro" id="IPR014729">
    <property type="entry name" value="Rossmann-like_a/b/a_fold"/>
</dbReference>
<dbReference type="InterPro" id="IPR006016">
    <property type="entry name" value="UspA"/>
</dbReference>
<reference evidence="4 5" key="1">
    <citation type="journal article" date="2010" name="Stand. Genomic Sci.">
        <title>Complete genome sequence of Denitrovibrio acetiphilus type strain (N2460).</title>
        <authorList>
            <person name="Kiss H."/>
            <person name="Lang E."/>
            <person name="Lapidus A."/>
            <person name="Copeland A."/>
            <person name="Nolan M."/>
            <person name="Glavina Del Rio T."/>
            <person name="Chen F."/>
            <person name="Lucas S."/>
            <person name="Tice H."/>
            <person name="Cheng J.F."/>
            <person name="Han C."/>
            <person name="Goodwin L."/>
            <person name="Pitluck S."/>
            <person name="Liolios K."/>
            <person name="Pati A."/>
            <person name="Ivanova N."/>
            <person name="Mavromatis K."/>
            <person name="Chen A."/>
            <person name="Palaniappan K."/>
            <person name="Land M."/>
            <person name="Hauser L."/>
            <person name="Chang Y.J."/>
            <person name="Jeffries C.D."/>
            <person name="Detter J.C."/>
            <person name="Brettin T."/>
            <person name="Spring S."/>
            <person name="Rohde M."/>
            <person name="Goker M."/>
            <person name="Woyke T."/>
            <person name="Bristow J."/>
            <person name="Eisen J.A."/>
            <person name="Markowitz V."/>
            <person name="Hugenholtz P."/>
            <person name="Kyrpides N.C."/>
            <person name="Klenk H.P."/>
        </authorList>
    </citation>
    <scope>NUCLEOTIDE SEQUENCE [LARGE SCALE GENOMIC DNA]</scope>
    <source>
        <strain evidence="5">DSM 12809 / NBRC 114555 / N2460</strain>
    </source>
</reference>
<dbReference type="GO" id="GO:0005737">
    <property type="term" value="C:cytoplasm"/>
    <property type="evidence" value="ECO:0007669"/>
    <property type="project" value="UniProtKB-SubCell"/>
</dbReference>
<dbReference type="STRING" id="522772.Dacet_1549"/>
<evidence type="ECO:0000259" key="3">
    <source>
        <dbReference type="Pfam" id="PF00582"/>
    </source>
</evidence>
<dbReference type="CDD" id="cd00293">
    <property type="entry name" value="USP-like"/>
    <property type="match status" value="1"/>
</dbReference>
<name>D4H8G9_DENA2</name>
<dbReference type="PIRSF" id="PIRSF006276">
    <property type="entry name" value="UspA"/>
    <property type="match status" value="1"/>
</dbReference>
<evidence type="ECO:0000256" key="2">
    <source>
        <dbReference type="PIRNR" id="PIRNR006276"/>
    </source>
</evidence>
<dbReference type="Gene3D" id="3.40.50.620">
    <property type="entry name" value="HUPs"/>
    <property type="match status" value="1"/>
</dbReference>
<dbReference type="HOGENOM" id="CLU_049301_11_1_0"/>
<evidence type="ECO:0000313" key="4">
    <source>
        <dbReference type="EMBL" id="ADD68318.1"/>
    </source>
</evidence>
<dbReference type="Pfam" id="PF00582">
    <property type="entry name" value="Usp"/>
    <property type="match status" value="1"/>
</dbReference>
<organism evidence="4 5">
    <name type="scientific">Denitrovibrio acetiphilus (strain DSM 12809 / NBRC 114555 / N2460)</name>
    <dbReference type="NCBI Taxonomy" id="522772"/>
    <lineage>
        <taxon>Bacteria</taxon>
        <taxon>Pseudomonadati</taxon>
        <taxon>Deferribacterota</taxon>
        <taxon>Deferribacteres</taxon>
        <taxon>Deferribacterales</taxon>
        <taxon>Geovibrionaceae</taxon>
        <taxon>Denitrovibrio</taxon>
    </lineage>
</organism>